<accession>A0A4Y1WX95</accession>
<dbReference type="AlphaFoldDB" id="A0A4Y1WX95"/>
<evidence type="ECO:0000313" key="1">
    <source>
        <dbReference type="EMBL" id="BBL04876.1"/>
    </source>
</evidence>
<dbReference type="PROSITE" id="PS51257">
    <property type="entry name" value="PROKAR_LIPOPROTEIN"/>
    <property type="match status" value="1"/>
</dbReference>
<organism evidence="1 2">
    <name type="scientific">Alistipes communis</name>
    <dbReference type="NCBI Taxonomy" id="2585118"/>
    <lineage>
        <taxon>Bacteria</taxon>
        <taxon>Pseudomonadati</taxon>
        <taxon>Bacteroidota</taxon>
        <taxon>Bacteroidia</taxon>
        <taxon>Bacteroidales</taxon>
        <taxon>Rikenellaceae</taxon>
        <taxon>Alistipes</taxon>
    </lineage>
</organism>
<dbReference type="KEGG" id="acou:A5CBH24_21890"/>
<sequence length="225" mass="26452">MRVFMRVLKYGILFGGLLMFISCATSQHSIIGNYKSYSELLQLTVNNTFKYRNFSVVSGSTWAYGQWKRIGDNKVQLISVKHDSIPIKVFEQRCDIEDRLIILPNRDRYFLETNLFIQINGNNYKIAKDCSVLKLSKLKFPKIETIALVAFEDGKLRTERAYTYLRTSVYQVKNNENNVFYVDFLQDDLFGLYHLWEIDDTITIKKNSLIWNGQKFKVMGRLMFD</sequence>
<protein>
    <submittedName>
        <fullName evidence="1">Uncharacterized protein</fullName>
    </submittedName>
</protein>
<proteinExistence type="predicted"/>
<dbReference type="EMBL" id="AP019735">
    <property type="protein sequence ID" value="BBL04876.1"/>
    <property type="molecule type" value="Genomic_DNA"/>
</dbReference>
<dbReference type="Proteomes" id="UP000318946">
    <property type="component" value="Chromosome"/>
</dbReference>
<reference evidence="2" key="1">
    <citation type="submission" date="2019-06" db="EMBL/GenBank/DDBJ databases">
        <title>Alistipes onderdonkii subsp. vulgaris subsp. nov., Alistipes dispar sp. nov. and Alistipes communis sp. nov., isolated from human faeces, and creation of Alistipes onderdonkii subsp. onderdonkii subsp. nov.</title>
        <authorList>
            <person name="Sakamoto M."/>
            <person name="Ikeyama N."/>
            <person name="Ogata Y."/>
            <person name="Suda W."/>
            <person name="Iino T."/>
            <person name="Hattori M."/>
            <person name="Ohkuma M."/>
        </authorList>
    </citation>
    <scope>NUCLEOTIDE SEQUENCE [LARGE SCALE GENOMIC DNA]</scope>
    <source>
        <strain evidence="2">5CBH24</strain>
    </source>
</reference>
<gene>
    <name evidence="1" type="ORF">A5CBH24_21890</name>
</gene>
<name>A0A4Y1WX95_9BACT</name>
<evidence type="ECO:0000313" key="2">
    <source>
        <dbReference type="Proteomes" id="UP000318946"/>
    </source>
</evidence>
<keyword evidence="2" id="KW-1185">Reference proteome</keyword>